<feature type="domain" description="SsuA/THI5-like" evidence="5">
    <location>
        <begin position="55"/>
        <end position="268"/>
    </location>
</feature>
<comment type="subcellular location">
    <subcellularLocation>
        <location evidence="1">Periplasm</location>
    </subcellularLocation>
</comment>
<reference evidence="6 7" key="1">
    <citation type="submission" date="2018-03" db="EMBL/GenBank/DDBJ databases">
        <title>Genomic Encyclopedia of Type Strains, Phase III (KMG-III): the genomes of soil and plant-associated and newly described type strains.</title>
        <authorList>
            <person name="Whitman W."/>
        </authorList>
    </citation>
    <scope>NUCLEOTIDE SEQUENCE [LARGE SCALE GENOMIC DNA]</scope>
    <source>
        <strain evidence="6 7">CGMCC 4.7125</strain>
    </source>
</reference>
<evidence type="ECO:0000259" key="5">
    <source>
        <dbReference type="Pfam" id="PF09084"/>
    </source>
</evidence>
<evidence type="ECO:0000256" key="1">
    <source>
        <dbReference type="ARBA" id="ARBA00004418"/>
    </source>
</evidence>
<dbReference type="Proteomes" id="UP000238362">
    <property type="component" value="Unassembled WGS sequence"/>
</dbReference>
<evidence type="ECO:0000313" key="6">
    <source>
        <dbReference type="EMBL" id="PRX46616.1"/>
    </source>
</evidence>
<protein>
    <submittedName>
        <fullName evidence="6">ABC-type nitrate/sulfonate/bicarbonate transport system substrate-binding protein</fullName>
    </submittedName>
</protein>
<sequence>MSIPRHRRSAALAALGAVVLTLTACGSGSGTTTSAAGGQQRTALTVGVSPGAATSTPMYLAVRDGVFAELGLDLELTVLQDGTVAVPQVLNSETEFSMSGFGPAVQAIDKGLPIKLVGAANVIPTSPDSEYQAIVVNAESGIDDIRQVRTWAADTTETDPAQAFAVDALGGDYAALDRRAVPFPAIGDAVADGNADAALLNEPFLSEALGTGKVEVLSYVNGELTVPGAPGAVFIGSERYMAEHPDVTARFMRGIQRAYEHAQAHQREVAEFVPETGLHDQAPPVAALGEYQQGPLDPAKVDALLEVFRCYGAIERDFGGADIVHAPEAS</sequence>
<name>A0A2T0LSH7_9PSEU</name>
<keyword evidence="3 4" id="KW-0732">Signal</keyword>
<evidence type="ECO:0000256" key="3">
    <source>
        <dbReference type="ARBA" id="ARBA00022729"/>
    </source>
</evidence>
<proteinExistence type="inferred from homology"/>
<dbReference type="PROSITE" id="PS51257">
    <property type="entry name" value="PROKAR_LIPOPROTEIN"/>
    <property type="match status" value="1"/>
</dbReference>
<dbReference type="EMBL" id="PVNH01000007">
    <property type="protein sequence ID" value="PRX46616.1"/>
    <property type="molecule type" value="Genomic_DNA"/>
</dbReference>
<dbReference type="GO" id="GO:0042597">
    <property type="term" value="C:periplasmic space"/>
    <property type="evidence" value="ECO:0007669"/>
    <property type="project" value="UniProtKB-SubCell"/>
</dbReference>
<dbReference type="InterPro" id="IPR015168">
    <property type="entry name" value="SsuA/THI5"/>
</dbReference>
<evidence type="ECO:0000313" key="7">
    <source>
        <dbReference type="Proteomes" id="UP000238362"/>
    </source>
</evidence>
<organism evidence="6 7">
    <name type="scientific">Prauserella shujinwangii</name>
    <dbReference type="NCBI Taxonomy" id="1453103"/>
    <lineage>
        <taxon>Bacteria</taxon>
        <taxon>Bacillati</taxon>
        <taxon>Actinomycetota</taxon>
        <taxon>Actinomycetes</taxon>
        <taxon>Pseudonocardiales</taxon>
        <taxon>Pseudonocardiaceae</taxon>
        <taxon>Prauserella</taxon>
    </lineage>
</organism>
<accession>A0A2T0LSH7</accession>
<feature type="chain" id="PRO_5039386519" evidence="4">
    <location>
        <begin position="25"/>
        <end position="330"/>
    </location>
</feature>
<dbReference type="Pfam" id="PF09084">
    <property type="entry name" value="NMT1"/>
    <property type="match status" value="1"/>
</dbReference>
<dbReference type="Gene3D" id="3.40.190.10">
    <property type="entry name" value="Periplasmic binding protein-like II"/>
    <property type="match status" value="2"/>
</dbReference>
<feature type="signal peptide" evidence="4">
    <location>
        <begin position="1"/>
        <end position="24"/>
    </location>
</feature>
<comment type="caution">
    <text evidence="6">The sequence shown here is derived from an EMBL/GenBank/DDBJ whole genome shotgun (WGS) entry which is preliminary data.</text>
</comment>
<dbReference type="SUPFAM" id="SSF53850">
    <property type="entry name" value="Periplasmic binding protein-like II"/>
    <property type="match status" value="1"/>
</dbReference>
<evidence type="ECO:0000256" key="2">
    <source>
        <dbReference type="ARBA" id="ARBA00010742"/>
    </source>
</evidence>
<gene>
    <name evidence="6" type="ORF">B0I33_107193</name>
</gene>
<keyword evidence="7" id="KW-1185">Reference proteome</keyword>
<dbReference type="AlphaFoldDB" id="A0A2T0LSH7"/>
<dbReference type="RefSeq" id="WP_181193351.1">
    <property type="nucleotide sequence ID" value="NZ_PVNH01000007.1"/>
</dbReference>
<comment type="similarity">
    <text evidence="2">Belongs to the bacterial solute-binding protein SsuA/TauA family.</text>
</comment>
<evidence type="ECO:0000256" key="4">
    <source>
        <dbReference type="SAM" id="SignalP"/>
    </source>
</evidence>
<dbReference type="PANTHER" id="PTHR30024">
    <property type="entry name" value="ALIPHATIC SULFONATES-BINDING PROTEIN-RELATED"/>
    <property type="match status" value="1"/>
</dbReference>
<dbReference type="PANTHER" id="PTHR30024:SF47">
    <property type="entry name" value="TAURINE-BINDING PERIPLASMIC PROTEIN"/>
    <property type="match status" value="1"/>
</dbReference>